<dbReference type="PANTHER" id="PTHR38436">
    <property type="entry name" value="POLYKETIDE CYCLASE SNOAL-LIKE DOMAIN"/>
    <property type="match status" value="1"/>
</dbReference>
<dbReference type="RefSeq" id="WP_407590150.1">
    <property type="nucleotide sequence ID" value="NZ_JBHDIY010000002.1"/>
</dbReference>
<dbReference type="InterPro" id="IPR032710">
    <property type="entry name" value="NTF2-like_dom_sf"/>
</dbReference>
<comment type="caution">
    <text evidence="1">The sequence shown here is derived from an EMBL/GenBank/DDBJ whole genome shotgun (WGS) entry which is preliminary data.</text>
</comment>
<dbReference type="PANTHER" id="PTHR38436:SF1">
    <property type="entry name" value="ESTER CYCLASE"/>
    <property type="match status" value="1"/>
</dbReference>
<evidence type="ECO:0000313" key="1">
    <source>
        <dbReference type="EMBL" id="MFL4468396.1"/>
    </source>
</evidence>
<gene>
    <name evidence="1" type="ORF">ACERZ8_00380</name>
</gene>
<dbReference type="EMBL" id="JBHDIY010000002">
    <property type="protein sequence ID" value="MFL4468396.1"/>
    <property type="molecule type" value="Genomic_DNA"/>
</dbReference>
<accession>A0ABW8UMP4</accession>
<name>A0ABW8UMP4_9RHOB</name>
<dbReference type="Gene3D" id="3.10.450.50">
    <property type="match status" value="2"/>
</dbReference>
<dbReference type="InterPro" id="IPR009959">
    <property type="entry name" value="Cyclase_SnoaL-like"/>
</dbReference>
<sequence length="336" mass="36761">MGSDINQRNKAAALTLWAALDRDPDTALPLLDALEQWQGPAPIGIHTQAADIVAALFAPLRAAIPDLRRETHILMGGQSNAHEDGHGDGAWWVAGTGYYTGRATAPAFGIPARDHDLRIRWGEFLRFDAQGRVTHAQTIWDFVDWFDQIGLPALPAPRGAAHVFPAPTAYDGVLLEPQDNNATDASMALGRALIFGGLNRFDETDLSSMGMARFFHPDVKWYGPGGIGACLSLSAFETLHQRPWLTAFPDRKVMHLESLFAEDRMVAASGPMGVVATHTGPYLDHPPSGARIEVSGLDFWLRTDGQFTENWVFVDMVHLFAQMGVDLFARVREPAA</sequence>
<keyword evidence="2" id="KW-1185">Reference proteome</keyword>
<reference evidence="1 2" key="1">
    <citation type="submission" date="2024-08" db="EMBL/GenBank/DDBJ databases">
        <title>Tateyamaria sp. nov., isolated from marine algae.</title>
        <authorList>
            <person name="Choi B.J."/>
            <person name="Kim J.M."/>
            <person name="Lee J.K."/>
            <person name="Choi D.G."/>
            <person name="Bayburt H."/>
            <person name="Baek J.H."/>
            <person name="Han D.M."/>
            <person name="Jeon C.O."/>
        </authorList>
    </citation>
    <scope>NUCLEOTIDE SEQUENCE [LARGE SCALE GENOMIC DNA]</scope>
    <source>
        <strain evidence="1 2">KMU-156</strain>
    </source>
</reference>
<organism evidence="1 2">
    <name type="scientific">Tateyamaria armeniaca</name>
    <dbReference type="NCBI Taxonomy" id="2518930"/>
    <lineage>
        <taxon>Bacteria</taxon>
        <taxon>Pseudomonadati</taxon>
        <taxon>Pseudomonadota</taxon>
        <taxon>Alphaproteobacteria</taxon>
        <taxon>Rhodobacterales</taxon>
        <taxon>Roseobacteraceae</taxon>
        <taxon>Tateyamaria</taxon>
    </lineage>
</organism>
<proteinExistence type="predicted"/>
<protein>
    <submittedName>
        <fullName evidence="1">Ester cyclase</fullName>
    </submittedName>
</protein>
<evidence type="ECO:0000313" key="2">
    <source>
        <dbReference type="Proteomes" id="UP001627408"/>
    </source>
</evidence>
<dbReference type="SUPFAM" id="SSF54427">
    <property type="entry name" value="NTF2-like"/>
    <property type="match status" value="2"/>
</dbReference>
<dbReference type="Pfam" id="PF07366">
    <property type="entry name" value="SnoaL"/>
    <property type="match status" value="1"/>
</dbReference>
<dbReference type="Proteomes" id="UP001627408">
    <property type="component" value="Unassembled WGS sequence"/>
</dbReference>